<evidence type="ECO:0000313" key="3">
    <source>
        <dbReference type="Proteomes" id="UP001501204"/>
    </source>
</evidence>
<dbReference type="Proteomes" id="UP001501204">
    <property type="component" value="Unassembled WGS sequence"/>
</dbReference>
<sequence length="261" mass="28332">MTGHALPENPTAEDFRALARSSPWRFSTVHLTHRRQRDGGSTASGAPVEAWLDRRRGRLVVRSAGETEVAGGPSCGEAVELVLHEDAVRGGRPPSSPEPEVVLRPDGLVGRRPEDWHDHHGDPMWQDYRWTAMLDPAELGQGVDVSDVMATTLRGRPTWSASCRPLAGVGEEWANGYTPRCGCCPLLDSRASRLREYGPEDPTLAGGDLPTVYRVHLDVQTGIVVDITPLDGIDGSSLTTELHAVDEPLDPPLSPPLDPPR</sequence>
<organism evidence="2 3">
    <name type="scientific">Kocuria aegyptia</name>
    <dbReference type="NCBI Taxonomy" id="330943"/>
    <lineage>
        <taxon>Bacteria</taxon>
        <taxon>Bacillati</taxon>
        <taxon>Actinomycetota</taxon>
        <taxon>Actinomycetes</taxon>
        <taxon>Micrococcales</taxon>
        <taxon>Micrococcaceae</taxon>
        <taxon>Kocuria</taxon>
    </lineage>
</organism>
<gene>
    <name evidence="2" type="ORF">GCM10009767_14430</name>
</gene>
<comment type="caution">
    <text evidence="2">The sequence shown here is derived from an EMBL/GenBank/DDBJ whole genome shotgun (WGS) entry which is preliminary data.</text>
</comment>
<evidence type="ECO:0000256" key="1">
    <source>
        <dbReference type="SAM" id="MobiDB-lite"/>
    </source>
</evidence>
<feature type="region of interest" description="Disordered" evidence="1">
    <location>
        <begin position="242"/>
        <end position="261"/>
    </location>
</feature>
<feature type="compositionally biased region" description="Pro residues" evidence="1">
    <location>
        <begin position="250"/>
        <end position="261"/>
    </location>
</feature>
<evidence type="ECO:0000313" key="2">
    <source>
        <dbReference type="EMBL" id="GAA1756170.1"/>
    </source>
</evidence>
<accession>A0ABP4WNP4</accession>
<keyword evidence="3" id="KW-1185">Reference proteome</keyword>
<name>A0ABP4WNP4_9MICC</name>
<reference evidence="3" key="1">
    <citation type="journal article" date="2019" name="Int. J. Syst. Evol. Microbiol.">
        <title>The Global Catalogue of Microorganisms (GCM) 10K type strain sequencing project: providing services to taxonomists for standard genome sequencing and annotation.</title>
        <authorList>
            <consortium name="The Broad Institute Genomics Platform"/>
            <consortium name="The Broad Institute Genome Sequencing Center for Infectious Disease"/>
            <person name="Wu L."/>
            <person name="Ma J."/>
        </authorList>
    </citation>
    <scope>NUCLEOTIDE SEQUENCE [LARGE SCALE GENOMIC DNA]</scope>
    <source>
        <strain evidence="3">JCM 14735</strain>
    </source>
</reference>
<dbReference type="EMBL" id="BAAAOA010000015">
    <property type="protein sequence ID" value="GAA1756170.1"/>
    <property type="molecule type" value="Genomic_DNA"/>
</dbReference>
<dbReference type="RefSeq" id="WP_344121091.1">
    <property type="nucleotide sequence ID" value="NZ_BAAAOA010000015.1"/>
</dbReference>
<protein>
    <submittedName>
        <fullName evidence="2">Uncharacterized protein</fullName>
    </submittedName>
</protein>
<proteinExistence type="predicted"/>